<keyword evidence="3" id="KW-1185">Reference proteome</keyword>
<dbReference type="InterPro" id="IPR004875">
    <property type="entry name" value="DDE_SF_endonuclease_dom"/>
</dbReference>
<proteinExistence type="predicted"/>
<accession>A0ABQ9GPB8</accession>
<dbReference type="InterPro" id="IPR050863">
    <property type="entry name" value="CenT-Element_Derived"/>
</dbReference>
<organism evidence="2 3">
    <name type="scientific">Dryococelus australis</name>
    <dbReference type="NCBI Taxonomy" id="614101"/>
    <lineage>
        <taxon>Eukaryota</taxon>
        <taxon>Metazoa</taxon>
        <taxon>Ecdysozoa</taxon>
        <taxon>Arthropoda</taxon>
        <taxon>Hexapoda</taxon>
        <taxon>Insecta</taxon>
        <taxon>Pterygota</taxon>
        <taxon>Neoptera</taxon>
        <taxon>Polyneoptera</taxon>
        <taxon>Phasmatodea</taxon>
        <taxon>Verophasmatodea</taxon>
        <taxon>Anareolatae</taxon>
        <taxon>Phasmatidae</taxon>
        <taxon>Eurycanthinae</taxon>
        <taxon>Dryococelus</taxon>
    </lineage>
</organism>
<sequence>MLTGLGNRFVYIRVHADRAEKHTLIGCICADGTWIPPFVILKGVRWNDKPFRGKSYKLKDTLVTKRLYNFRVVFGMVSIFIHGIPPDRPVVIFMDSHSSHIAPEVIELAREQHIFVLTFPSHTSHLLQPLDVGVYHALKCNWSKQPNSCMKKHQHKKPNRVNFYEHFNPAFIETFIAQTIQKSFKKSGIMPLNNSSISIETQAPSKLTEKQSLGEILP</sequence>
<dbReference type="Proteomes" id="UP001159363">
    <property type="component" value="Chromosome 9"/>
</dbReference>
<evidence type="ECO:0000259" key="1">
    <source>
        <dbReference type="Pfam" id="PF03184"/>
    </source>
</evidence>
<dbReference type="EMBL" id="JARBHB010000010">
    <property type="protein sequence ID" value="KAJ8873847.1"/>
    <property type="molecule type" value="Genomic_DNA"/>
</dbReference>
<reference evidence="2 3" key="1">
    <citation type="submission" date="2023-02" db="EMBL/GenBank/DDBJ databases">
        <title>LHISI_Scaffold_Assembly.</title>
        <authorList>
            <person name="Stuart O.P."/>
            <person name="Cleave R."/>
            <person name="Magrath M.J.L."/>
            <person name="Mikheyev A.S."/>
        </authorList>
    </citation>
    <scope>NUCLEOTIDE SEQUENCE [LARGE SCALE GENOMIC DNA]</scope>
    <source>
        <strain evidence="2">Daus_M_001</strain>
        <tissue evidence="2">Leg muscle</tissue>
    </source>
</reference>
<dbReference type="PANTHER" id="PTHR19303:SF57">
    <property type="entry name" value="HTH CENPB-TYPE DOMAIN-CONTAINING PROTEIN"/>
    <property type="match status" value="1"/>
</dbReference>
<comment type="caution">
    <text evidence="2">The sequence shown here is derived from an EMBL/GenBank/DDBJ whole genome shotgun (WGS) entry which is preliminary data.</text>
</comment>
<evidence type="ECO:0000313" key="2">
    <source>
        <dbReference type="EMBL" id="KAJ8873847.1"/>
    </source>
</evidence>
<dbReference type="Pfam" id="PF03184">
    <property type="entry name" value="DDE_1"/>
    <property type="match status" value="1"/>
</dbReference>
<dbReference type="PANTHER" id="PTHR19303">
    <property type="entry name" value="TRANSPOSON"/>
    <property type="match status" value="1"/>
</dbReference>
<protein>
    <recommendedName>
        <fullName evidence="1">DDE-1 domain-containing protein</fullName>
    </recommendedName>
</protein>
<evidence type="ECO:0000313" key="3">
    <source>
        <dbReference type="Proteomes" id="UP001159363"/>
    </source>
</evidence>
<name>A0ABQ9GPB8_9NEOP</name>
<gene>
    <name evidence="2" type="ORF">PR048_024683</name>
</gene>
<feature type="domain" description="DDE-1" evidence="1">
    <location>
        <begin position="23"/>
        <end position="158"/>
    </location>
</feature>
<dbReference type="Gene3D" id="3.30.420.10">
    <property type="entry name" value="Ribonuclease H-like superfamily/Ribonuclease H"/>
    <property type="match status" value="1"/>
</dbReference>
<dbReference type="InterPro" id="IPR036397">
    <property type="entry name" value="RNaseH_sf"/>
</dbReference>